<accession>A0ABP8XHC5</accession>
<evidence type="ECO:0000313" key="3">
    <source>
        <dbReference type="Proteomes" id="UP001499974"/>
    </source>
</evidence>
<dbReference type="Proteomes" id="UP001499974">
    <property type="component" value="Unassembled WGS sequence"/>
</dbReference>
<feature type="signal peptide" evidence="1">
    <location>
        <begin position="1"/>
        <end position="28"/>
    </location>
</feature>
<proteinExistence type="predicted"/>
<protein>
    <recommendedName>
        <fullName evidence="4">Septum formation-related domain-containing protein</fullName>
    </recommendedName>
</protein>
<comment type="caution">
    <text evidence="2">The sequence shown here is derived from an EMBL/GenBank/DDBJ whole genome shotgun (WGS) entry which is preliminary data.</text>
</comment>
<evidence type="ECO:0008006" key="4">
    <source>
        <dbReference type="Google" id="ProtNLM"/>
    </source>
</evidence>
<evidence type="ECO:0000313" key="2">
    <source>
        <dbReference type="EMBL" id="GAA4707645.1"/>
    </source>
</evidence>
<dbReference type="EMBL" id="BAABKM010000002">
    <property type="protein sequence ID" value="GAA4707645.1"/>
    <property type="molecule type" value="Genomic_DNA"/>
</dbReference>
<dbReference type="RefSeq" id="WP_345521920.1">
    <property type="nucleotide sequence ID" value="NZ_BAABKM010000002.1"/>
</dbReference>
<reference evidence="3" key="1">
    <citation type="journal article" date="2019" name="Int. J. Syst. Evol. Microbiol.">
        <title>The Global Catalogue of Microorganisms (GCM) 10K type strain sequencing project: providing services to taxonomists for standard genome sequencing and annotation.</title>
        <authorList>
            <consortium name="The Broad Institute Genomics Platform"/>
            <consortium name="The Broad Institute Genome Sequencing Center for Infectious Disease"/>
            <person name="Wu L."/>
            <person name="Ma J."/>
        </authorList>
    </citation>
    <scope>NUCLEOTIDE SEQUENCE [LARGE SCALE GENOMIC DNA]</scope>
    <source>
        <strain evidence="3">JCM 18531</strain>
    </source>
</reference>
<feature type="chain" id="PRO_5045157090" description="Septum formation-related domain-containing protein" evidence="1">
    <location>
        <begin position="29"/>
        <end position="245"/>
    </location>
</feature>
<sequence length="245" mass="26527">MTRALRLLGVTAVLVLLAGLLGVGTASAGETDPDPLAGAPAKGACYDLTYKQGWEHSVPEAPVECSDDHTTVVIAVGQLKAGVTWDSPEKTISKNVGAQCGAAFAAKIGSKPALLMYSQYNWFWFAPTDAEQEAGARWFSCHLASLEDNALSDLPDKLPRAGRNLPDVLARCYVGRKYAATTCADRHDWRLSYATVVRMKPTAKNLDKAAKRICPRHVSSRVWLRSAVPIDRKSFAIGCSTKTHR</sequence>
<name>A0ABP8XHC5_9ACTN</name>
<organism evidence="2 3">
    <name type="scientific">Nocardioides conyzicola</name>
    <dbReference type="NCBI Taxonomy" id="1651781"/>
    <lineage>
        <taxon>Bacteria</taxon>
        <taxon>Bacillati</taxon>
        <taxon>Actinomycetota</taxon>
        <taxon>Actinomycetes</taxon>
        <taxon>Propionibacteriales</taxon>
        <taxon>Nocardioidaceae</taxon>
        <taxon>Nocardioides</taxon>
    </lineage>
</organism>
<evidence type="ECO:0000256" key="1">
    <source>
        <dbReference type="SAM" id="SignalP"/>
    </source>
</evidence>
<gene>
    <name evidence="2" type="ORF">GCM10023349_27710</name>
</gene>
<keyword evidence="3" id="KW-1185">Reference proteome</keyword>
<keyword evidence="1" id="KW-0732">Signal</keyword>